<evidence type="ECO:0000259" key="1">
    <source>
        <dbReference type="Pfam" id="PF09937"/>
    </source>
</evidence>
<reference evidence="3" key="1">
    <citation type="submission" date="2016-10" db="EMBL/GenBank/DDBJ databases">
        <authorList>
            <person name="Varghese N."/>
            <person name="Submissions S."/>
        </authorList>
    </citation>
    <scope>NUCLEOTIDE SEQUENCE [LARGE SCALE GENOMIC DNA]</scope>
    <source>
        <strain evidence="3">CECT 8338</strain>
    </source>
</reference>
<feature type="domain" description="DUF2169" evidence="1">
    <location>
        <begin position="45"/>
        <end position="351"/>
    </location>
</feature>
<evidence type="ECO:0000313" key="3">
    <source>
        <dbReference type="Proteomes" id="UP000243924"/>
    </source>
</evidence>
<accession>A0A1H2E0F8</accession>
<dbReference type="Proteomes" id="UP000243924">
    <property type="component" value="Chromosome I"/>
</dbReference>
<dbReference type="Pfam" id="PF09937">
    <property type="entry name" value="DUF2169"/>
    <property type="match status" value="1"/>
</dbReference>
<organism evidence="2 3">
    <name type="scientific">Halopseudomonas salegens</name>
    <dbReference type="NCBI Taxonomy" id="1434072"/>
    <lineage>
        <taxon>Bacteria</taxon>
        <taxon>Pseudomonadati</taxon>
        <taxon>Pseudomonadota</taxon>
        <taxon>Gammaproteobacteria</taxon>
        <taxon>Pseudomonadales</taxon>
        <taxon>Pseudomonadaceae</taxon>
        <taxon>Halopseudomonas</taxon>
    </lineage>
</organism>
<sequence length="370" mass="42626">MEMRQPPYVLESPVEAAALPEVRNHTHFPSQYFQMMDTSDKVFHVLVSRLTYDLSNLDEQKKPRLAREQQELVQSDMFYSKVNASSLVQESDFAPYKPRCDVLFAHATAYAPDGKQATRWPVGVKIGEWRKVMAVCGPRTIQPGVLGWKLNNPEPAIQVPIRYELAFGGTYQWPETLAEDEEPQIHARYEPNPIGCGLLHSLWLKKVRPQMLKAPQMEVFEQPFKDHWLERLDYPVMGLGAIGRWWQPRVSFAGTYDQNWKEHRWPRLPLDFDANYWNCAPQDQQIDYPEGGEEILLVGLTPGGGQFRACLPDRPPHALARLHAGPILARPMHLDTLIFDMHRMTLTCVHRMLIAADADVRVLEIRRREA</sequence>
<dbReference type="EMBL" id="LT629787">
    <property type="protein sequence ID" value="SDT88640.1"/>
    <property type="molecule type" value="Genomic_DNA"/>
</dbReference>
<name>A0A1H2E0F8_9GAMM</name>
<evidence type="ECO:0000313" key="2">
    <source>
        <dbReference type="EMBL" id="SDT88640.1"/>
    </source>
</evidence>
<dbReference type="InterPro" id="IPR018683">
    <property type="entry name" value="DUF2169"/>
</dbReference>
<dbReference type="AlphaFoldDB" id="A0A1H2E0F8"/>
<gene>
    <name evidence="2" type="ORF">SAMN05216210_0188</name>
</gene>
<protein>
    <recommendedName>
        <fullName evidence="1">DUF2169 domain-containing protein</fullName>
    </recommendedName>
</protein>
<keyword evidence="3" id="KW-1185">Reference proteome</keyword>
<proteinExistence type="predicted"/>
<dbReference type="STRING" id="1434072.SAMN05216210_0188"/>